<dbReference type="EMBL" id="AZBU02000002">
    <property type="protein sequence ID" value="TKR95395.1"/>
    <property type="molecule type" value="Genomic_DNA"/>
</dbReference>
<protein>
    <submittedName>
        <fullName evidence="1">Uncharacterized protein</fullName>
    </submittedName>
</protein>
<evidence type="ECO:0000313" key="2">
    <source>
        <dbReference type="Proteomes" id="UP000298663"/>
    </source>
</evidence>
<evidence type="ECO:0000313" key="1">
    <source>
        <dbReference type="EMBL" id="TKR95395.1"/>
    </source>
</evidence>
<reference evidence="1 2" key="1">
    <citation type="journal article" date="2015" name="Genome Biol.">
        <title>Comparative genomics of Steinernema reveals deeply conserved gene regulatory networks.</title>
        <authorList>
            <person name="Dillman A.R."/>
            <person name="Macchietto M."/>
            <person name="Porter C.F."/>
            <person name="Rogers A."/>
            <person name="Williams B."/>
            <person name="Antoshechkin I."/>
            <person name="Lee M.M."/>
            <person name="Goodwin Z."/>
            <person name="Lu X."/>
            <person name="Lewis E.E."/>
            <person name="Goodrich-Blair H."/>
            <person name="Stock S.P."/>
            <person name="Adams B.J."/>
            <person name="Sternberg P.W."/>
            <person name="Mortazavi A."/>
        </authorList>
    </citation>
    <scope>NUCLEOTIDE SEQUENCE [LARGE SCALE GENOMIC DNA]</scope>
    <source>
        <strain evidence="1 2">ALL</strain>
    </source>
</reference>
<comment type="caution">
    <text evidence="1">The sequence shown here is derived from an EMBL/GenBank/DDBJ whole genome shotgun (WGS) entry which is preliminary data.</text>
</comment>
<dbReference type="AlphaFoldDB" id="A0A4V6A6M2"/>
<reference evidence="1 2" key="2">
    <citation type="journal article" date="2019" name="G3 (Bethesda)">
        <title>Hybrid Assembly of the Genome of the Entomopathogenic Nematode Steinernema carpocapsae Identifies the X-Chromosome.</title>
        <authorList>
            <person name="Serra L."/>
            <person name="Macchietto M."/>
            <person name="Macias-Munoz A."/>
            <person name="McGill C.J."/>
            <person name="Rodriguez I.M."/>
            <person name="Rodriguez B."/>
            <person name="Murad R."/>
            <person name="Mortazavi A."/>
        </authorList>
    </citation>
    <scope>NUCLEOTIDE SEQUENCE [LARGE SCALE GENOMIC DNA]</scope>
    <source>
        <strain evidence="1 2">ALL</strain>
    </source>
</reference>
<organism evidence="1 2">
    <name type="scientific">Steinernema carpocapsae</name>
    <name type="common">Entomopathogenic nematode</name>
    <dbReference type="NCBI Taxonomy" id="34508"/>
    <lineage>
        <taxon>Eukaryota</taxon>
        <taxon>Metazoa</taxon>
        <taxon>Ecdysozoa</taxon>
        <taxon>Nematoda</taxon>
        <taxon>Chromadorea</taxon>
        <taxon>Rhabditida</taxon>
        <taxon>Tylenchina</taxon>
        <taxon>Panagrolaimomorpha</taxon>
        <taxon>Strongyloidoidea</taxon>
        <taxon>Steinernematidae</taxon>
        <taxon>Steinernema</taxon>
    </lineage>
</organism>
<dbReference type="Proteomes" id="UP000298663">
    <property type="component" value="Unassembled WGS sequence"/>
</dbReference>
<keyword evidence="2" id="KW-1185">Reference proteome</keyword>
<gene>
    <name evidence="1" type="ORF">L596_009570</name>
</gene>
<name>A0A4V6A6M2_STECR</name>
<proteinExistence type="predicted"/>
<accession>A0A4V6A6M2</accession>
<sequence length="155" mass="17236">MHGSGTSSVTCSDSRHTGFLLLQFLQCYMSFPLISHTGLPILHFLPVDVQNDRHRAKSSDGFFQSIFVVLNFLVAGDPRFDSIWPETADFALFSCVLVSGQRVDTSCFKIVKRKAGGTVHASEVPESFRTVNHLLRRERSGSIMTEGIMVLDEVV</sequence>